<organism evidence="2">
    <name type="scientific">marine sediment metagenome</name>
    <dbReference type="NCBI Taxonomy" id="412755"/>
    <lineage>
        <taxon>unclassified sequences</taxon>
        <taxon>metagenomes</taxon>
        <taxon>ecological metagenomes</taxon>
    </lineage>
</organism>
<comment type="caution">
    <text evidence="2">The sequence shown here is derived from an EMBL/GenBank/DDBJ whole genome shotgun (WGS) entry which is preliminary data.</text>
</comment>
<sequence>MDVRMEHTQGRGGQAEVWVDDDLLTVCDGVSDGQRPCPPGELAAVRFRYVTEAPVPLAETIGENARRRKALEPVGNWAYIGLGQVVSLMPVVIDFGLMRMEDAGWATDESLIGKFVRVDIDRLEIERCPANWEAP</sequence>
<reference evidence="2" key="1">
    <citation type="journal article" date="2015" name="Nature">
        <title>Complex archaea that bridge the gap between prokaryotes and eukaryotes.</title>
        <authorList>
            <person name="Spang A."/>
            <person name="Saw J.H."/>
            <person name="Jorgensen S.L."/>
            <person name="Zaremba-Niedzwiedzka K."/>
            <person name="Martijn J."/>
            <person name="Lind A.E."/>
            <person name="van Eijk R."/>
            <person name="Schleper C."/>
            <person name="Guy L."/>
            <person name="Ettema T.J."/>
        </authorList>
    </citation>
    <scope>NUCLEOTIDE SEQUENCE</scope>
</reference>
<dbReference type="AlphaFoldDB" id="A0A0F9UHV3"/>
<keyword evidence="1" id="KW-1133">Transmembrane helix</keyword>
<evidence type="ECO:0000313" key="2">
    <source>
        <dbReference type="EMBL" id="KKN92785.1"/>
    </source>
</evidence>
<proteinExistence type="predicted"/>
<feature type="transmembrane region" description="Helical" evidence="1">
    <location>
        <begin position="77"/>
        <end position="97"/>
    </location>
</feature>
<keyword evidence="1" id="KW-0812">Transmembrane</keyword>
<name>A0A0F9UHV3_9ZZZZ</name>
<keyword evidence="1" id="KW-0472">Membrane</keyword>
<dbReference type="EMBL" id="LAZR01000092">
    <property type="protein sequence ID" value="KKN92785.1"/>
    <property type="molecule type" value="Genomic_DNA"/>
</dbReference>
<accession>A0A0F9UHV3</accession>
<gene>
    <name evidence="2" type="ORF">LCGC14_0205280</name>
</gene>
<protein>
    <submittedName>
        <fullName evidence="2">Uncharacterized protein</fullName>
    </submittedName>
</protein>
<evidence type="ECO:0000256" key="1">
    <source>
        <dbReference type="SAM" id="Phobius"/>
    </source>
</evidence>